<evidence type="ECO:0000313" key="3">
    <source>
        <dbReference type="Proteomes" id="UP001107558"/>
    </source>
</evidence>
<comment type="caution">
    <text evidence="2">The sequence shown here is derived from an EMBL/GenBank/DDBJ whole genome shotgun (WGS) entry which is preliminary data.</text>
</comment>
<proteinExistence type="predicted"/>
<accession>A0A9J6BEJ0</accession>
<feature type="signal peptide" evidence="1">
    <location>
        <begin position="1"/>
        <end position="16"/>
    </location>
</feature>
<organism evidence="2 3">
    <name type="scientific">Polypedilum vanderplanki</name>
    <name type="common">Sleeping chironomid midge</name>
    <dbReference type="NCBI Taxonomy" id="319348"/>
    <lineage>
        <taxon>Eukaryota</taxon>
        <taxon>Metazoa</taxon>
        <taxon>Ecdysozoa</taxon>
        <taxon>Arthropoda</taxon>
        <taxon>Hexapoda</taxon>
        <taxon>Insecta</taxon>
        <taxon>Pterygota</taxon>
        <taxon>Neoptera</taxon>
        <taxon>Endopterygota</taxon>
        <taxon>Diptera</taxon>
        <taxon>Nematocera</taxon>
        <taxon>Chironomoidea</taxon>
        <taxon>Chironomidae</taxon>
        <taxon>Chironominae</taxon>
        <taxon>Polypedilum</taxon>
        <taxon>Polypedilum</taxon>
    </lineage>
</organism>
<evidence type="ECO:0000256" key="1">
    <source>
        <dbReference type="SAM" id="SignalP"/>
    </source>
</evidence>
<evidence type="ECO:0000313" key="2">
    <source>
        <dbReference type="EMBL" id="KAG5668031.1"/>
    </source>
</evidence>
<gene>
    <name evidence="2" type="ORF">PVAND_015988</name>
</gene>
<reference evidence="2" key="1">
    <citation type="submission" date="2021-03" db="EMBL/GenBank/DDBJ databases">
        <title>Chromosome level genome of the anhydrobiotic midge Polypedilum vanderplanki.</title>
        <authorList>
            <person name="Yoshida Y."/>
            <person name="Kikawada T."/>
            <person name="Gusev O."/>
        </authorList>
    </citation>
    <scope>NUCLEOTIDE SEQUENCE</scope>
    <source>
        <strain evidence="2">NIAS01</strain>
        <tissue evidence="2">Whole body or cell culture</tissue>
    </source>
</reference>
<sequence>MKKIIIFLILIAQVFGESPKCHNCNEISEDSAEHDKIVHEEWLNSECVCENPNLPRQEIPVDDLTVYCCHKKLLQRNIFKRAWDAIKKAFRNGEVRVNYQQTFK</sequence>
<feature type="chain" id="PRO_5039915814" evidence="1">
    <location>
        <begin position="17"/>
        <end position="104"/>
    </location>
</feature>
<dbReference type="AlphaFoldDB" id="A0A9J6BEJ0"/>
<name>A0A9J6BEJ0_POLVA</name>
<dbReference type="EMBL" id="JADBJN010000004">
    <property type="protein sequence ID" value="KAG5668031.1"/>
    <property type="molecule type" value="Genomic_DNA"/>
</dbReference>
<protein>
    <submittedName>
        <fullName evidence="2">Uncharacterized protein</fullName>
    </submittedName>
</protein>
<keyword evidence="1" id="KW-0732">Signal</keyword>
<keyword evidence="3" id="KW-1185">Reference proteome</keyword>
<dbReference type="Proteomes" id="UP001107558">
    <property type="component" value="Chromosome 4"/>
</dbReference>